<dbReference type="EMBL" id="JANBPK010000710">
    <property type="protein sequence ID" value="KAJ2934751.1"/>
    <property type="molecule type" value="Genomic_DNA"/>
</dbReference>
<dbReference type="AlphaFoldDB" id="A0A9W8JFD0"/>
<reference evidence="2" key="1">
    <citation type="submission" date="2022-06" db="EMBL/GenBank/DDBJ databases">
        <title>Genome Sequence of Candolleomyces eurysporus.</title>
        <authorList>
            <person name="Buettner E."/>
        </authorList>
    </citation>
    <scope>NUCLEOTIDE SEQUENCE</scope>
    <source>
        <strain evidence="2">VTCC 930004</strain>
    </source>
</reference>
<sequence length="1048" mass="117171">MRSQPILGFLYLGESKTPRIGGAAGKLIEQLAKYIIGYGRSQFAFVSVSWLDRGVKDTVLVNNETKIRSWLDQLFREAESSPEAESSQHQNLQMLRLTRNSGSAANIVLTFLSDSASISSKPLLQVQLPDKAQLSDTSIGSEFNSKLGNVLRDLCDDLEEDDEGEDLLPEHLDTVFQHHSGFLELHSYDKLTLSQEIIANNSISGTSAGLEILQSLTAELSEREDDLKVYDLPTTSLNHIWHSQITMLFLQWGVIRFSGSASIYQNIEAELQQDANVQKAITQMEAIITLQSQHHPEKGHKLAQLGGLYNAHFVAHGNTQDLTHTIKRYNEAVALFDPDDPQRAEHLLILGSHLEKRCQLSGNKDDLVEAIYRCQEAVDVLVKNLGPSLPNDLQKAFASHALGAILKRKFENDMDNVGAGADVNDINRAILRLHDAEGLAPHGHQITSIIFSDLCHSHVLKSKYYSYKKDEKQAVSMIETAMDEYNKTLPDPGSNHPAYAMILNAKCQAYSKHYKLVKVKKQASKYTVDIQEAIRVGEMAVEHSDGTSQECTYLLNLGKAYWYLHESSFDTSSTESTGDIPSPLTRAMECFCQSAQCETADHMIRFKSARNWAKVETETAAIAKLKPSESLRALKAYEYCIILLAEIAGEEIPLYEQYRRLEKIQEIVYQATAAAIKSGKLEKAIEFFEEGRSVIWKHYFKHDIIMHALKDKHPDLAEEYSKHQTQLRSNAIDEANSTLKMQAALGEVPKSKAPESSSILDSLKRVWNKIKTVAAEFFSFGLYKKLSLLDKATEHGSIILINLWDKQCDALILQKGKPITHIELPKMTSVIAAKLQKNLKEVIGAVAQSVTPGQNNLPKTLLEVDHLKKHPVAGKYTKVLINKEGTVEKVKEELAKSQWAHFACHGVQDDVDGLKSALILDGGKRLTLKELVERKLPHAEFAFLSACQSAKGDITLPEEHIHLAAGMLTAGYQGVIATMWSIDDDDGLYVAKEVYNSLFKEKNQGFFGGRKEPDFKKAVGALNEAVEKLRKEERVDYMRWVPFVHIGL</sequence>
<gene>
    <name evidence="2" type="ORF">H1R20_g2335</name>
</gene>
<feature type="domain" description="CHAT" evidence="1">
    <location>
        <begin position="845"/>
        <end position="1047"/>
    </location>
</feature>
<evidence type="ECO:0000259" key="1">
    <source>
        <dbReference type="Pfam" id="PF12770"/>
    </source>
</evidence>
<dbReference type="Proteomes" id="UP001140091">
    <property type="component" value="Unassembled WGS sequence"/>
</dbReference>
<evidence type="ECO:0000313" key="2">
    <source>
        <dbReference type="EMBL" id="KAJ2934751.1"/>
    </source>
</evidence>
<dbReference type="InterPro" id="IPR024983">
    <property type="entry name" value="CHAT_dom"/>
</dbReference>
<protein>
    <recommendedName>
        <fullName evidence="1">CHAT domain-containing protein</fullName>
    </recommendedName>
</protein>
<keyword evidence="3" id="KW-1185">Reference proteome</keyword>
<accession>A0A9W8JFD0</accession>
<dbReference type="OrthoDB" id="9991317at2759"/>
<proteinExistence type="predicted"/>
<name>A0A9W8JFD0_9AGAR</name>
<evidence type="ECO:0000313" key="3">
    <source>
        <dbReference type="Proteomes" id="UP001140091"/>
    </source>
</evidence>
<organism evidence="2 3">
    <name type="scientific">Candolleomyces eurysporus</name>
    <dbReference type="NCBI Taxonomy" id="2828524"/>
    <lineage>
        <taxon>Eukaryota</taxon>
        <taxon>Fungi</taxon>
        <taxon>Dikarya</taxon>
        <taxon>Basidiomycota</taxon>
        <taxon>Agaricomycotina</taxon>
        <taxon>Agaricomycetes</taxon>
        <taxon>Agaricomycetidae</taxon>
        <taxon>Agaricales</taxon>
        <taxon>Agaricineae</taxon>
        <taxon>Psathyrellaceae</taxon>
        <taxon>Candolleomyces</taxon>
    </lineage>
</organism>
<dbReference type="Pfam" id="PF12770">
    <property type="entry name" value="CHAT"/>
    <property type="match status" value="1"/>
</dbReference>
<feature type="non-terminal residue" evidence="2">
    <location>
        <position position="1048"/>
    </location>
</feature>
<comment type="caution">
    <text evidence="2">The sequence shown here is derived from an EMBL/GenBank/DDBJ whole genome shotgun (WGS) entry which is preliminary data.</text>
</comment>